<evidence type="ECO:0000313" key="1">
    <source>
        <dbReference type="EMBL" id="CUO61663.1"/>
    </source>
</evidence>
<reference evidence="1 2" key="1">
    <citation type="submission" date="2015-09" db="EMBL/GenBank/DDBJ databases">
        <authorList>
            <consortium name="Pathogen Informatics"/>
        </authorList>
    </citation>
    <scope>NUCLEOTIDE SEQUENCE [LARGE SCALE GENOMIC DNA]</scope>
    <source>
        <strain evidence="1 2">2789STDY5834876</strain>
    </source>
</reference>
<dbReference type="RefSeq" id="WP_055153650.1">
    <property type="nucleotide sequence ID" value="NZ_CYZU01000025.1"/>
</dbReference>
<dbReference type="OrthoDB" id="1711086at2"/>
<gene>
    <name evidence="1" type="ORF">ERS852491_02746</name>
</gene>
<accession>A0A174GH27</accession>
<name>A0A174GH27_9FIRM</name>
<protein>
    <submittedName>
        <fullName evidence="1">Uncharacterized protein</fullName>
    </submittedName>
</protein>
<organism evidence="1 2">
    <name type="scientific">Faecalicatena contorta</name>
    <dbReference type="NCBI Taxonomy" id="39482"/>
    <lineage>
        <taxon>Bacteria</taxon>
        <taxon>Bacillati</taxon>
        <taxon>Bacillota</taxon>
        <taxon>Clostridia</taxon>
        <taxon>Lachnospirales</taxon>
        <taxon>Lachnospiraceae</taxon>
        <taxon>Faecalicatena</taxon>
    </lineage>
</organism>
<dbReference type="Proteomes" id="UP000095544">
    <property type="component" value="Unassembled WGS sequence"/>
</dbReference>
<sequence>MSKRIEKKKQKKQAVTAASAVQVPAGKANLYIQYQDQEYLADEVIERVRKKCMSEGLPELEDLSIYLKPEERKAYYTCGGNSGAVEI</sequence>
<dbReference type="Pfam" id="PF20069">
    <property type="entry name" value="DUF6465"/>
    <property type="match status" value="1"/>
</dbReference>
<evidence type="ECO:0000313" key="2">
    <source>
        <dbReference type="Proteomes" id="UP000095544"/>
    </source>
</evidence>
<proteinExistence type="predicted"/>
<dbReference type="AlphaFoldDB" id="A0A174GH27"/>
<dbReference type="InterPro" id="IPR046313">
    <property type="entry name" value="DUF6465"/>
</dbReference>
<dbReference type="EMBL" id="CYZU01000025">
    <property type="protein sequence ID" value="CUO61663.1"/>
    <property type="molecule type" value="Genomic_DNA"/>
</dbReference>